<evidence type="ECO:0000259" key="4">
    <source>
        <dbReference type="PROSITE" id="PS01124"/>
    </source>
</evidence>
<name>A0AA87U7U9_RHIRH</name>
<dbReference type="PANTHER" id="PTHR43280">
    <property type="entry name" value="ARAC-FAMILY TRANSCRIPTIONAL REGULATOR"/>
    <property type="match status" value="1"/>
</dbReference>
<dbReference type="Pfam" id="PF12833">
    <property type="entry name" value="HTH_18"/>
    <property type="match status" value="1"/>
</dbReference>
<dbReference type="PANTHER" id="PTHR43280:SF2">
    <property type="entry name" value="HTH-TYPE TRANSCRIPTIONAL REGULATOR EXSA"/>
    <property type="match status" value="1"/>
</dbReference>
<feature type="domain" description="HTH araC/xylS-type" evidence="4">
    <location>
        <begin position="172"/>
        <end position="270"/>
    </location>
</feature>
<dbReference type="PROSITE" id="PS01124">
    <property type="entry name" value="HTH_ARAC_FAMILY_2"/>
    <property type="match status" value="1"/>
</dbReference>
<dbReference type="EMBL" id="BAYX01000004">
    <property type="protein sequence ID" value="GAJ92893.1"/>
    <property type="molecule type" value="Genomic_DNA"/>
</dbReference>
<keyword evidence="3" id="KW-0804">Transcription</keyword>
<evidence type="ECO:0000256" key="1">
    <source>
        <dbReference type="ARBA" id="ARBA00023015"/>
    </source>
</evidence>
<dbReference type="GeneID" id="86849811"/>
<reference evidence="5 6" key="1">
    <citation type="submission" date="2014-05" db="EMBL/GenBank/DDBJ databases">
        <title>Whole genome shotgun sequence of Rhizobium rhizogenes NBRC 13257.</title>
        <authorList>
            <person name="Katano-Makiyama Y."/>
            <person name="Hosoyama A."/>
            <person name="Hashimoto M."/>
            <person name="Hosoyama Y."/>
            <person name="Noguchi M."/>
            <person name="Tsuchikane K."/>
            <person name="Kimura A."/>
            <person name="Ohji S."/>
            <person name="Ichikawa N."/>
            <person name="Yamazoe A."/>
            <person name="Fujita N."/>
        </authorList>
    </citation>
    <scope>NUCLEOTIDE SEQUENCE [LARGE SCALE GENOMIC DNA]</scope>
    <source>
        <strain evidence="5 6">NBRC 13257</strain>
    </source>
</reference>
<dbReference type="SUPFAM" id="SSF51215">
    <property type="entry name" value="Regulatory protein AraC"/>
    <property type="match status" value="1"/>
</dbReference>
<dbReference type="Proteomes" id="UP000026941">
    <property type="component" value="Unassembled WGS sequence"/>
</dbReference>
<dbReference type="SMART" id="SM00342">
    <property type="entry name" value="HTH_ARAC"/>
    <property type="match status" value="1"/>
</dbReference>
<dbReference type="RefSeq" id="WP_012652557.1">
    <property type="nucleotide sequence ID" value="NZ_BAYX01000004.1"/>
</dbReference>
<dbReference type="InterPro" id="IPR037923">
    <property type="entry name" value="HTH-like"/>
</dbReference>
<dbReference type="Gene3D" id="1.10.10.60">
    <property type="entry name" value="Homeodomain-like"/>
    <property type="match status" value="2"/>
</dbReference>
<accession>A0AA87U7U9</accession>
<comment type="caution">
    <text evidence="5">The sequence shown here is derived from an EMBL/GenBank/DDBJ whole genome shotgun (WGS) entry which is preliminary data.</text>
</comment>
<dbReference type="InterPro" id="IPR018060">
    <property type="entry name" value="HTH_AraC"/>
</dbReference>
<keyword evidence="2" id="KW-0238">DNA-binding</keyword>
<protein>
    <submittedName>
        <fullName evidence="5">AraC family transcriptional regulator</fullName>
    </submittedName>
</protein>
<dbReference type="AlphaFoldDB" id="A0AA87U7U9"/>
<dbReference type="Pfam" id="PF02311">
    <property type="entry name" value="AraC_binding"/>
    <property type="match status" value="1"/>
</dbReference>
<keyword evidence="1" id="KW-0805">Transcription regulation</keyword>
<sequence>MNSTEAIYRSSLAAAGGLAVIGSGRQHVTHAVKCRKLPSHAVVLVEQGRGFIETDACGRRSVEGPALFWLFPNRQHSYGPDADGWSERWALFEGSFTRDFVRLRLFSERDPVVALRNLDPMQRLFRNLHADLLDDKSLGRASAALALHQIVVLAARQASRATPLRHDTTDIAEIVEALRKRTMQPLDLAAFAAEHGMSTATLRRKFIEETGLPPKAFQLRMRVDHAKELLATTAETIEIIAAAVGIKDPFYFSRLFHGREGCTPSEFRARYMRG</sequence>
<organism evidence="5 6">
    <name type="scientific">Rhizobium rhizogenes NBRC 13257</name>
    <dbReference type="NCBI Taxonomy" id="1220581"/>
    <lineage>
        <taxon>Bacteria</taxon>
        <taxon>Pseudomonadati</taxon>
        <taxon>Pseudomonadota</taxon>
        <taxon>Alphaproteobacteria</taxon>
        <taxon>Hyphomicrobiales</taxon>
        <taxon>Rhizobiaceae</taxon>
        <taxon>Rhizobium/Agrobacterium group</taxon>
        <taxon>Rhizobium</taxon>
    </lineage>
</organism>
<evidence type="ECO:0000313" key="6">
    <source>
        <dbReference type="Proteomes" id="UP000026941"/>
    </source>
</evidence>
<dbReference type="InterPro" id="IPR003313">
    <property type="entry name" value="AraC-bd"/>
</dbReference>
<dbReference type="InterPro" id="IPR009057">
    <property type="entry name" value="Homeodomain-like_sf"/>
</dbReference>
<dbReference type="SUPFAM" id="SSF46689">
    <property type="entry name" value="Homeodomain-like"/>
    <property type="match status" value="2"/>
</dbReference>
<evidence type="ECO:0000256" key="2">
    <source>
        <dbReference type="ARBA" id="ARBA00023125"/>
    </source>
</evidence>
<gene>
    <name evidence="5" type="ORF">RRH01S_04_04480</name>
</gene>
<evidence type="ECO:0000313" key="5">
    <source>
        <dbReference type="EMBL" id="GAJ92893.1"/>
    </source>
</evidence>
<dbReference type="GO" id="GO:0043565">
    <property type="term" value="F:sequence-specific DNA binding"/>
    <property type="evidence" value="ECO:0007669"/>
    <property type="project" value="InterPro"/>
</dbReference>
<evidence type="ECO:0000256" key="3">
    <source>
        <dbReference type="ARBA" id="ARBA00023163"/>
    </source>
</evidence>
<dbReference type="GO" id="GO:0003700">
    <property type="term" value="F:DNA-binding transcription factor activity"/>
    <property type="evidence" value="ECO:0007669"/>
    <property type="project" value="InterPro"/>
</dbReference>
<proteinExistence type="predicted"/>